<dbReference type="EMBL" id="CATOUU010000841">
    <property type="protein sequence ID" value="CAI9953830.1"/>
    <property type="molecule type" value="Genomic_DNA"/>
</dbReference>
<proteinExistence type="predicted"/>
<name>A0AA86UDG8_9EUKA</name>
<comment type="caution">
    <text evidence="1">The sequence shown here is derived from an EMBL/GenBank/DDBJ whole genome shotgun (WGS) entry which is preliminary data.</text>
</comment>
<accession>A0AA86UDG8</accession>
<dbReference type="EMBL" id="CAXDID020000174">
    <property type="protein sequence ID" value="CAL6048317.1"/>
    <property type="molecule type" value="Genomic_DNA"/>
</dbReference>
<gene>
    <name evidence="1" type="ORF">HINF_LOCUS41475</name>
    <name evidence="2" type="ORF">HINF_LOCUS42634</name>
</gene>
<keyword evidence="3" id="KW-1185">Reference proteome</keyword>
<dbReference type="AlphaFoldDB" id="A0AA86UDG8"/>
<evidence type="ECO:0000313" key="3">
    <source>
        <dbReference type="Proteomes" id="UP001642409"/>
    </source>
</evidence>
<evidence type="ECO:0000313" key="1">
    <source>
        <dbReference type="EMBL" id="CAI9953830.1"/>
    </source>
</evidence>
<organism evidence="1">
    <name type="scientific">Hexamita inflata</name>
    <dbReference type="NCBI Taxonomy" id="28002"/>
    <lineage>
        <taxon>Eukaryota</taxon>
        <taxon>Metamonada</taxon>
        <taxon>Diplomonadida</taxon>
        <taxon>Hexamitidae</taxon>
        <taxon>Hexamitinae</taxon>
        <taxon>Hexamita</taxon>
    </lineage>
</organism>
<evidence type="ECO:0000313" key="2">
    <source>
        <dbReference type="EMBL" id="CAL6048317.1"/>
    </source>
</evidence>
<reference evidence="2 3" key="2">
    <citation type="submission" date="2024-07" db="EMBL/GenBank/DDBJ databases">
        <authorList>
            <person name="Akdeniz Z."/>
        </authorList>
    </citation>
    <scope>NUCLEOTIDE SEQUENCE [LARGE SCALE GENOMIC DNA]</scope>
</reference>
<reference evidence="1" key="1">
    <citation type="submission" date="2023-06" db="EMBL/GenBank/DDBJ databases">
        <authorList>
            <person name="Kurt Z."/>
        </authorList>
    </citation>
    <scope>NUCLEOTIDE SEQUENCE</scope>
</reference>
<protein>
    <submittedName>
        <fullName evidence="2">Hypothetical_protein</fullName>
    </submittedName>
</protein>
<sequence length="177" mass="20761">MKNHDNKFTNEGTLLFIIEYFITVTGPDKQHFVNSQIIQLNKLQLIVSFTRSDYYIQLDLKQVLIQQIIFSLTLLAKLFPSKMKNLNLDSQYRMFRYCYGIQLGYTQSLINRVNLTQLELTVIISVSFRFLVQLIQQISLTWKSNIRLVSSKEATFLQTNSSNFDITCMLKSVIIWQ</sequence>
<dbReference type="Proteomes" id="UP001642409">
    <property type="component" value="Unassembled WGS sequence"/>
</dbReference>